<sequence length="268" mass="29791">MSVGRLQGWLQEAGVGLVVLLQVALLHIAFSYTSARTRGSVPSRFMTVVVHDVAAALFFAASIYNLLRVIAAAPVSAQRRHDVPTQVTRVASSGLPTAQYTANLQPRIAQAFTALTQGSNLKTFELRHLIRFYLYGAAFGFFTGASTLVVIYSQHGLKAFTLSTFMAIASPMAMLWQDESTWFDHYVAFTTRLAFAQFILCVAGLIYQFQNILRGGTTELPAKHTMQQRSLTYFAEVFGKSGLYTWFLPAWFDAPMDRAELTHQDKVI</sequence>
<feature type="transmembrane region" description="Helical" evidence="1">
    <location>
        <begin position="189"/>
        <end position="209"/>
    </location>
</feature>
<evidence type="ECO:0000313" key="3">
    <source>
        <dbReference type="Proteomes" id="UP000007799"/>
    </source>
</evidence>
<keyword evidence="1" id="KW-0472">Membrane</keyword>
<keyword evidence="3" id="KW-1185">Reference proteome</keyword>
<dbReference type="Proteomes" id="UP000007799">
    <property type="component" value="Unassembled WGS sequence"/>
</dbReference>
<name>F2TVB2_SALR5</name>
<dbReference type="InParanoid" id="F2TVB2"/>
<reference evidence="2" key="1">
    <citation type="submission" date="2009-08" db="EMBL/GenBank/DDBJ databases">
        <title>Annotation of Salpingoeca rosetta.</title>
        <authorList>
            <consortium name="The Broad Institute Genome Sequencing Platform"/>
            <person name="Russ C."/>
            <person name="Cuomo C."/>
            <person name="Burger G."/>
            <person name="Gray M.W."/>
            <person name="Holland P.W.H."/>
            <person name="King N."/>
            <person name="Lang F.B.F."/>
            <person name="Roger A.J."/>
            <person name="Ruiz-Trillo I."/>
            <person name="Young S.K."/>
            <person name="Zeng Q."/>
            <person name="Gargeya S."/>
            <person name="Alvarado L."/>
            <person name="Berlin A."/>
            <person name="Chapman S.B."/>
            <person name="Chen Z."/>
            <person name="Freedman E."/>
            <person name="Gellesch M."/>
            <person name="Goldberg J."/>
            <person name="Griggs A."/>
            <person name="Gujja S."/>
            <person name="Heilman E."/>
            <person name="Heiman D."/>
            <person name="Howarth C."/>
            <person name="Mehta T."/>
            <person name="Neiman D."/>
            <person name="Pearson M."/>
            <person name="Roberts A."/>
            <person name="Saif S."/>
            <person name="Shea T."/>
            <person name="Shenoy N."/>
            <person name="Sisk P."/>
            <person name="Stolte C."/>
            <person name="Sykes S."/>
            <person name="White J."/>
            <person name="Yandava C."/>
            <person name="Haas B."/>
            <person name="Nusbaum C."/>
            <person name="Birren B."/>
        </authorList>
    </citation>
    <scope>NUCLEOTIDE SEQUENCE [LARGE SCALE GENOMIC DNA]</scope>
    <source>
        <strain evidence="2">ATCC 50818</strain>
    </source>
</reference>
<proteinExistence type="predicted"/>
<dbReference type="KEGG" id="sre:PTSG_00024"/>
<dbReference type="GeneID" id="16067479"/>
<feature type="transmembrane region" description="Helical" evidence="1">
    <location>
        <begin position="13"/>
        <end position="33"/>
    </location>
</feature>
<gene>
    <name evidence="2" type="ORF">PTSG_00024</name>
</gene>
<dbReference type="RefSeq" id="XP_004998580.1">
    <property type="nucleotide sequence ID" value="XM_004998523.1"/>
</dbReference>
<accession>F2TVB2</accession>
<dbReference type="AlphaFoldDB" id="F2TVB2"/>
<evidence type="ECO:0000313" key="2">
    <source>
        <dbReference type="EMBL" id="EGD72008.1"/>
    </source>
</evidence>
<keyword evidence="1" id="KW-0812">Transmembrane</keyword>
<organism evidence="3">
    <name type="scientific">Salpingoeca rosetta (strain ATCC 50818 / BSB-021)</name>
    <dbReference type="NCBI Taxonomy" id="946362"/>
    <lineage>
        <taxon>Eukaryota</taxon>
        <taxon>Choanoflagellata</taxon>
        <taxon>Craspedida</taxon>
        <taxon>Salpingoecidae</taxon>
        <taxon>Salpingoeca</taxon>
    </lineage>
</organism>
<feature type="transmembrane region" description="Helical" evidence="1">
    <location>
        <begin position="230"/>
        <end position="252"/>
    </location>
</feature>
<evidence type="ECO:0000256" key="1">
    <source>
        <dbReference type="SAM" id="Phobius"/>
    </source>
</evidence>
<feature type="transmembrane region" description="Helical" evidence="1">
    <location>
        <begin position="132"/>
        <end position="152"/>
    </location>
</feature>
<keyword evidence="1" id="KW-1133">Transmembrane helix</keyword>
<feature type="transmembrane region" description="Helical" evidence="1">
    <location>
        <begin position="45"/>
        <end position="67"/>
    </location>
</feature>
<dbReference type="EMBL" id="GL832955">
    <property type="protein sequence ID" value="EGD72008.1"/>
    <property type="molecule type" value="Genomic_DNA"/>
</dbReference>
<protein>
    <submittedName>
        <fullName evidence="2">Uncharacterized protein</fullName>
    </submittedName>
</protein>